<protein>
    <submittedName>
        <fullName evidence="2">Uncharacterized protein</fullName>
    </submittedName>
</protein>
<comment type="caution">
    <text evidence="2">The sequence shown here is derived from an EMBL/GenBank/DDBJ whole genome shotgun (WGS) entry which is preliminary data.</text>
</comment>
<sequence length="500" mass="51339">MRVQGRILQRVAEVQQTDHASRWSGSLSATRASASSTGTTSTRVSAPSATGTRTGFGTTGAGARACIAAASRSVPCIGGATGAWRRWVSNRRGDDGRGHLWNGLFRRSGYHRWGSDHRLGDWAVGTRYERLRATIQEAQAEDGVAICRYRSGGVQGVVGQESVGRVVILQPFDQRLHAGLSGPAEAGEDSASGVRDTDDHGAVGGDAFSLGQGTVGQQAQALHAGQLGPDHSFAQGERRVTRTDDVSAIGTGRRGDGLRTTLQGAEALGATAAHPSSGDITIAGAVLCVPHHHLAVSADAHGVAVGAVVQVAQLSHSASQVPGYCRSVAGQTVVGRTGDDAAISRNGACFSFGTAVQEVQLVNAGVVPVHGGFVVRDAVDRATDDDVSFVRHSVGGGIGPKAGQQLLATQQCPLEGLGSFGARVELGANQGGAITRAADVRIIGGTGGAQRWCVDINAGVSGMRSASVHGQCDGGDKQGETWLEGGCIVVHGLIRPDLVR</sequence>
<name>A0A3M4K4B5_9PSED</name>
<dbReference type="EMBL" id="RBRA01000159">
    <property type="protein sequence ID" value="RMQ23864.1"/>
    <property type="molecule type" value="Genomic_DNA"/>
</dbReference>
<organism evidence="2 3">
    <name type="scientific">Pseudomonas syringae pv. delphinii</name>
    <dbReference type="NCBI Taxonomy" id="192088"/>
    <lineage>
        <taxon>Bacteria</taxon>
        <taxon>Pseudomonadati</taxon>
        <taxon>Pseudomonadota</taxon>
        <taxon>Gammaproteobacteria</taxon>
        <taxon>Pseudomonadales</taxon>
        <taxon>Pseudomonadaceae</taxon>
        <taxon>Pseudomonas</taxon>
    </lineage>
</organism>
<accession>A0A3M4K4B5</accession>
<evidence type="ECO:0000313" key="2">
    <source>
        <dbReference type="EMBL" id="RMQ23864.1"/>
    </source>
</evidence>
<reference evidence="2 3" key="1">
    <citation type="submission" date="2018-08" db="EMBL/GenBank/DDBJ databases">
        <title>Recombination of ecologically and evolutionarily significant loci maintains genetic cohesion in the Pseudomonas syringae species complex.</title>
        <authorList>
            <person name="Dillon M."/>
            <person name="Thakur S."/>
            <person name="Almeida R.N.D."/>
            <person name="Weir B.S."/>
            <person name="Guttman D.S."/>
        </authorList>
    </citation>
    <scope>NUCLEOTIDE SEQUENCE [LARGE SCALE GENOMIC DNA]</scope>
    <source>
        <strain evidence="2 3">ICMP 13052</strain>
    </source>
</reference>
<feature type="compositionally biased region" description="Low complexity" evidence="1">
    <location>
        <begin position="24"/>
        <end position="55"/>
    </location>
</feature>
<gene>
    <name evidence="2" type="ORF">ALQ08_05044</name>
</gene>
<feature type="region of interest" description="Disordered" evidence="1">
    <location>
        <begin position="19"/>
        <end position="55"/>
    </location>
</feature>
<evidence type="ECO:0000313" key="3">
    <source>
        <dbReference type="Proteomes" id="UP000269044"/>
    </source>
</evidence>
<proteinExistence type="predicted"/>
<dbReference type="AlphaFoldDB" id="A0A3M4K4B5"/>
<evidence type="ECO:0000256" key="1">
    <source>
        <dbReference type="SAM" id="MobiDB-lite"/>
    </source>
</evidence>
<dbReference type="Proteomes" id="UP000269044">
    <property type="component" value="Unassembled WGS sequence"/>
</dbReference>
<feature type="region of interest" description="Disordered" evidence="1">
    <location>
        <begin position="179"/>
        <end position="210"/>
    </location>
</feature>
<feature type="region of interest" description="Disordered" evidence="1">
    <location>
        <begin position="227"/>
        <end position="258"/>
    </location>
</feature>
<feature type="compositionally biased region" description="Basic and acidic residues" evidence="1">
    <location>
        <begin position="236"/>
        <end position="245"/>
    </location>
</feature>